<organism evidence="1 2">
    <name type="scientific">Brassica rapa subsp. trilocularis</name>
    <dbReference type="NCBI Taxonomy" id="1813537"/>
    <lineage>
        <taxon>Eukaryota</taxon>
        <taxon>Viridiplantae</taxon>
        <taxon>Streptophyta</taxon>
        <taxon>Embryophyta</taxon>
        <taxon>Tracheophyta</taxon>
        <taxon>Spermatophyta</taxon>
        <taxon>Magnoliopsida</taxon>
        <taxon>eudicotyledons</taxon>
        <taxon>Gunneridae</taxon>
        <taxon>Pentapetalae</taxon>
        <taxon>rosids</taxon>
        <taxon>malvids</taxon>
        <taxon>Brassicales</taxon>
        <taxon>Brassicaceae</taxon>
        <taxon>Brassiceae</taxon>
        <taxon>Brassica</taxon>
    </lineage>
</organism>
<dbReference type="Proteomes" id="UP000823674">
    <property type="component" value="Chromosome A08"/>
</dbReference>
<evidence type="ECO:0000313" key="2">
    <source>
        <dbReference type="Proteomes" id="UP000823674"/>
    </source>
</evidence>
<keyword evidence="2" id="KW-1185">Reference proteome</keyword>
<comment type="caution">
    <text evidence="1">The sequence shown here is derived from an EMBL/GenBank/DDBJ whole genome shotgun (WGS) entry which is preliminary data.</text>
</comment>
<feature type="non-terminal residue" evidence="1">
    <location>
        <position position="166"/>
    </location>
</feature>
<protein>
    <submittedName>
        <fullName evidence="1">Uncharacterized protein</fullName>
    </submittedName>
</protein>
<sequence>MSVPPPIALSRVGSGRVRSNLGRFLDCTTRSTPFVQTPILGKARGVPWERLYDIATFVDEYSDHDDPVTVIDEKRTYNVKAPARHPIYENFRVKTFKALLTSATSDEQLTALGGFLYQLQPVRTRIRRNKQAGPIQQRYKAATGYLPLIFEGSSPGAGKFGYLRIR</sequence>
<accession>A0ABQ7LV99</accession>
<evidence type="ECO:0000313" key="1">
    <source>
        <dbReference type="EMBL" id="KAG5389324.1"/>
    </source>
</evidence>
<gene>
    <name evidence="1" type="primary">A08g507250.1_BraROA</name>
    <name evidence="1" type="ORF">IGI04_030865</name>
</gene>
<dbReference type="EMBL" id="JADBGQ010000007">
    <property type="protein sequence ID" value="KAG5389324.1"/>
    <property type="molecule type" value="Genomic_DNA"/>
</dbReference>
<proteinExistence type="predicted"/>
<name>A0ABQ7LV99_BRACM</name>
<reference evidence="1 2" key="1">
    <citation type="submission" date="2021-03" db="EMBL/GenBank/DDBJ databases">
        <authorList>
            <person name="King G.J."/>
            <person name="Bancroft I."/>
            <person name="Baten A."/>
            <person name="Bloomfield J."/>
            <person name="Borpatragohain P."/>
            <person name="He Z."/>
            <person name="Irish N."/>
            <person name="Irwin J."/>
            <person name="Liu K."/>
            <person name="Mauleon R.P."/>
            <person name="Moore J."/>
            <person name="Morris R."/>
            <person name="Ostergaard L."/>
            <person name="Wang B."/>
            <person name="Wells R."/>
        </authorList>
    </citation>
    <scope>NUCLEOTIDE SEQUENCE [LARGE SCALE GENOMIC DNA]</scope>
    <source>
        <strain evidence="1">R-o-18</strain>
        <tissue evidence="1">Leaf</tissue>
    </source>
</reference>